<feature type="region of interest" description="Disordered" evidence="1">
    <location>
        <begin position="123"/>
        <end position="142"/>
    </location>
</feature>
<dbReference type="RefSeq" id="XP_052947497.1">
    <property type="nucleotide sequence ID" value="XM_053088517.1"/>
</dbReference>
<dbReference type="EMBL" id="JAKWFO010000004">
    <property type="protein sequence ID" value="KAI9637720.1"/>
    <property type="molecule type" value="Genomic_DNA"/>
</dbReference>
<feature type="region of interest" description="Disordered" evidence="1">
    <location>
        <begin position="168"/>
        <end position="230"/>
    </location>
</feature>
<feature type="compositionally biased region" description="Acidic residues" evidence="1">
    <location>
        <begin position="206"/>
        <end position="219"/>
    </location>
</feature>
<evidence type="ECO:0000256" key="1">
    <source>
        <dbReference type="SAM" id="MobiDB-lite"/>
    </source>
</evidence>
<evidence type="ECO:0000313" key="3">
    <source>
        <dbReference type="EMBL" id="KAI9637720.1"/>
    </source>
</evidence>
<feature type="chain" id="PRO_5041436114" description="CARDB domain-containing protein" evidence="2">
    <location>
        <begin position="18"/>
        <end position="358"/>
    </location>
</feature>
<feature type="compositionally biased region" description="Acidic residues" evidence="1">
    <location>
        <begin position="123"/>
        <end position="133"/>
    </location>
</feature>
<evidence type="ECO:0008006" key="5">
    <source>
        <dbReference type="Google" id="ProtNLM"/>
    </source>
</evidence>
<dbReference type="AlphaFoldDB" id="A0AA38HC38"/>
<keyword evidence="4" id="KW-1185">Reference proteome</keyword>
<proteinExistence type="predicted"/>
<feature type="compositionally biased region" description="Acidic residues" evidence="1">
    <location>
        <begin position="176"/>
        <end position="192"/>
    </location>
</feature>
<evidence type="ECO:0000256" key="2">
    <source>
        <dbReference type="SAM" id="SignalP"/>
    </source>
</evidence>
<organism evidence="3 4">
    <name type="scientific">Dioszegia hungarica</name>
    <dbReference type="NCBI Taxonomy" id="4972"/>
    <lineage>
        <taxon>Eukaryota</taxon>
        <taxon>Fungi</taxon>
        <taxon>Dikarya</taxon>
        <taxon>Basidiomycota</taxon>
        <taxon>Agaricomycotina</taxon>
        <taxon>Tremellomycetes</taxon>
        <taxon>Tremellales</taxon>
        <taxon>Bulleribasidiaceae</taxon>
        <taxon>Dioszegia</taxon>
    </lineage>
</organism>
<feature type="signal peptide" evidence="2">
    <location>
        <begin position="1"/>
        <end position="17"/>
    </location>
</feature>
<name>A0AA38HC38_9TREE</name>
<comment type="caution">
    <text evidence="3">The sequence shown here is derived from an EMBL/GenBank/DDBJ whole genome shotgun (WGS) entry which is preliminary data.</text>
</comment>
<reference evidence="3" key="1">
    <citation type="journal article" date="2022" name="G3 (Bethesda)">
        <title>High quality genome of the basidiomycete yeast Dioszegia hungarica PDD-24b-2 isolated from cloud water.</title>
        <authorList>
            <person name="Jarrige D."/>
            <person name="Haridas S."/>
            <person name="Bleykasten-Grosshans C."/>
            <person name="Joly M."/>
            <person name="Nadalig T."/>
            <person name="Sancelme M."/>
            <person name="Vuilleumier S."/>
            <person name="Grigoriev I.V."/>
            <person name="Amato P."/>
            <person name="Bringel F."/>
        </authorList>
    </citation>
    <scope>NUCLEOTIDE SEQUENCE</scope>
    <source>
        <strain evidence="3">PDD-24b-2</strain>
    </source>
</reference>
<sequence length="358" mass="39142">MLVKLAILFPLLASVIAAPVLSARQDQEEDDNENRNTIANDDDGVIFSPRNGSSIARGSTFNFTYSVDDEDTTRADIALIRYVRVGGDIAASGADGSRSVNTQLTLPAGIASGRYLLAVDEVEGDGDDEDEETSVGNDWSEYDLVTATNNGVKSPYWINVARPSTRRSLVARQQEEDGGGEEEEEGDSENEQEAQTANENDRDNDREDLDDDSNDENGDGDSSNLLSPSNGTAIASGATFNFNYACDGDCQAVRLALVRFYRVLNNTAVSSRDDQKYIRTTITLPATLPAANYVLAVRERDGLEDEDEEENDRSTNAGQYFDRYFDYDINFKSFTEGNVANSDDGRFVIRVVNGTTTA</sequence>
<gene>
    <name evidence="3" type="ORF">MKK02DRAFT_32505</name>
</gene>
<accession>A0AA38HC38</accession>
<protein>
    <recommendedName>
        <fullName evidence="5">CARDB domain-containing protein</fullName>
    </recommendedName>
</protein>
<dbReference type="Proteomes" id="UP001164286">
    <property type="component" value="Unassembled WGS sequence"/>
</dbReference>
<dbReference type="GeneID" id="77727722"/>
<evidence type="ECO:0000313" key="4">
    <source>
        <dbReference type="Proteomes" id="UP001164286"/>
    </source>
</evidence>
<keyword evidence="2" id="KW-0732">Signal</keyword>